<evidence type="ECO:0000313" key="1">
    <source>
        <dbReference type="EMBL" id="EGH19312.1"/>
    </source>
</evidence>
<protein>
    <submittedName>
        <fullName evidence="1">L-lysine 6-monooxygenase, putative</fullName>
    </submittedName>
</protein>
<sequence length="36" mass="4069">FEALLGPTLFHTSQFLTRLQAFGEHLPKRWLVLGSG</sequence>
<name>F3CJ70_PSESG</name>
<keyword evidence="1" id="KW-0560">Oxidoreductase</keyword>
<gene>
    <name evidence="1" type="ORF">Pgy4_40722</name>
</gene>
<feature type="non-terminal residue" evidence="1">
    <location>
        <position position="1"/>
    </location>
</feature>
<reference evidence="1 2" key="1">
    <citation type="journal article" date="2011" name="PLoS Pathog.">
        <title>Dynamic evolution of pathogenicity revealed by sequencing and comparative genomics of 19 Pseudomonas syringae isolates.</title>
        <authorList>
            <person name="Baltrus D.A."/>
            <person name="Nishimura M.T."/>
            <person name="Romanchuk A."/>
            <person name="Chang J.H."/>
            <person name="Mukhtar M.S."/>
            <person name="Cherkis K."/>
            <person name="Roach J."/>
            <person name="Grant S.R."/>
            <person name="Jones C.D."/>
            <person name="Dangl J.L."/>
        </authorList>
    </citation>
    <scope>NUCLEOTIDE SEQUENCE [LARGE SCALE GENOMIC DNA]</scope>
    <source>
        <strain evidence="2">race 4</strain>
    </source>
</reference>
<dbReference type="AlphaFoldDB" id="F3CJ70"/>
<organism evidence="1 2">
    <name type="scientific">Pseudomonas savastanoi pv. glycinea str. race 4</name>
    <dbReference type="NCBI Taxonomy" id="875330"/>
    <lineage>
        <taxon>Bacteria</taxon>
        <taxon>Pseudomonadati</taxon>
        <taxon>Pseudomonadota</taxon>
        <taxon>Gammaproteobacteria</taxon>
        <taxon>Pseudomonadales</taxon>
        <taxon>Pseudomonadaceae</taxon>
        <taxon>Pseudomonas</taxon>
    </lineage>
</organism>
<accession>F3CJ70</accession>
<comment type="caution">
    <text evidence="1">The sequence shown here is derived from an EMBL/GenBank/DDBJ whole genome shotgun (WGS) entry which is preliminary data.</text>
</comment>
<feature type="non-terminal residue" evidence="1">
    <location>
        <position position="36"/>
    </location>
</feature>
<dbReference type="EMBL" id="ADWY01003889">
    <property type="protein sequence ID" value="EGH19312.1"/>
    <property type="molecule type" value="Genomic_DNA"/>
</dbReference>
<dbReference type="Proteomes" id="UP000005466">
    <property type="component" value="Unassembled WGS sequence"/>
</dbReference>
<keyword evidence="1" id="KW-0503">Monooxygenase</keyword>
<evidence type="ECO:0000313" key="2">
    <source>
        <dbReference type="Proteomes" id="UP000005466"/>
    </source>
</evidence>
<proteinExistence type="predicted"/>
<dbReference type="BioCyc" id="PSYR875330:G11XH-7811-MONOMER"/>
<dbReference type="GO" id="GO:0004497">
    <property type="term" value="F:monooxygenase activity"/>
    <property type="evidence" value="ECO:0007669"/>
    <property type="project" value="UniProtKB-KW"/>
</dbReference>